<reference evidence="2" key="2">
    <citation type="submission" date="2023-05" db="EMBL/GenBank/DDBJ databases">
        <authorList>
            <consortium name="Lawrence Berkeley National Laboratory"/>
            <person name="Steindorff A."/>
            <person name="Hensen N."/>
            <person name="Bonometti L."/>
            <person name="Westerberg I."/>
            <person name="Brannstrom I.O."/>
            <person name="Guillou S."/>
            <person name="Cros-Aarteil S."/>
            <person name="Calhoun S."/>
            <person name="Haridas S."/>
            <person name="Kuo A."/>
            <person name="Mondo S."/>
            <person name="Pangilinan J."/>
            <person name="Riley R."/>
            <person name="Labutti K."/>
            <person name="Andreopoulos B."/>
            <person name="Lipzen A."/>
            <person name="Chen C."/>
            <person name="Yanf M."/>
            <person name="Daum C."/>
            <person name="Ng V."/>
            <person name="Clum A."/>
            <person name="Ohm R."/>
            <person name="Martin F."/>
            <person name="Silar P."/>
            <person name="Natvig D."/>
            <person name="Lalanne C."/>
            <person name="Gautier V."/>
            <person name="Ament-Velasquez S.L."/>
            <person name="Kruys A."/>
            <person name="Hutchinson M.I."/>
            <person name="Powell A.J."/>
            <person name="Barry K."/>
            <person name="Miller A.N."/>
            <person name="Grigoriev I.V."/>
            <person name="Debuchy R."/>
            <person name="Gladieux P."/>
            <person name="Thoren M.H."/>
            <person name="Johannesson H."/>
        </authorList>
    </citation>
    <scope>NUCLEOTIDE SEQUENCE</scope>
    <source>
        <strain evidence="2">CBS 315.58</strain>
    </source>
</reference>
<proteinExistence type="predicted"/>
<keyword evidence="3" id="KW-1185">Reference proteome</keyword>
<dbReference type="AlphaFoldDB" id="A0AAN6XFJ1"/>
<organism evidence="2 3">
    <name type="scientific">Triangularia verruculosa</name>
    <dbReference type="NCBI Taxonomy" id="2587418"/>
    <lineage>
        <taxon>Eukaryota</taxon>
        <taxon>Fungi</taxon>
        <taxon>Dikarya</taxon>
        <taxon>Ascomycota</taxon>
        <taxon>Pezizomycotina</taxon>
        <taxon>Sordariomycetes</taxon>
        <taxon>Sordariomycetidae</taxon>
        <taxon>Sordariales</taxon>
        <taxon>Podosporaceae</taxon>
        <taxon>Triangularia</taxon>
    </lineage>
</organism>
<accession>A0AAN6XFJ1</accession>
<gene>
    <name evidence="2" type="ORF">QBC40DRAFT_254944</name>
</gene>
<reference evidence="2" key="1">
    <citation type="journal article" date="2023" name="Mol. Phylogenet. Evol.">
        <title>Genome-scale phylogeny and comparative genomics of the fungal order Sordariales.</title>
        <authorList>
            <person name="Hensen N."/>
            <person name="Bonometti L."/>
            <person name="Westerberg I."/>
            <person name="Brannstrom I.O."/>
            <person name="Guillou S."/>
            <person name="Cros-Aarteil S."/>
            <person name="Calhoun S."/>
            <person name="Haridas S."/>
            <person name="Kuo A."/>
            <person name="Mondo S."/>
            <person name="Pangilinan J."/>
            <person name="Riley R."/>
            <person name="LaButti K."/>
            <person name="Andreopoulos B."/>
            <person name="Lipzen A."/>
            <person name="Chen C."/>
            <person name="Yan M."/>
            <person name="Daum C."/>
            <person name="Ng V."/>
            <person name="Clum A."/>
            <person name="Steindorff A."/>
            <person name="Ohm R.A."/>
            <person name="Martin F."/>
            <person name="Silar P."/>
            <person name="Natvig D.O."/>
            <person name="Lalanne C."/>
            <person name="Gautier V."/>
            <person name="Ament-Velasquez S.L."/>
            <person name="Kruys A."/>
            <person name="Hutchinson M.I."/>
            <person name="Powell A.J."/>
            <person name="Barry K."/>
            <person name="Miller A.N."/>
            <person name="Grigoriev I.V."/>
            <person name="Debuchy R."/>
            <person name="Gladieux P."/>
            <person name="Hiltunen Thoren M."/>
            <person name="Johannesson H."/>
        </authorList>
    </citation>
    <scope>NUCLEOTIDE SEQUENCE</scope>
    <source>
        <strain evidence="2">CBS 315.58</strain>
    </source>
</reference>
<protein>
    <submittedName>
        <fullName evidence="2">Uncharacterized protein</fullName>
    </submittedName>
</protein>
<comment type="caution">
    <text evidence="2">The sequence shown here is derived from an EMBL/GenBank/DDBJ whole genome shotgun (WGS) entry which is preliminary data.</text>
</comment>
<evidence type="ECO:0000313" key="3">
    <source>
        <dbReference type="Proteomes" id="UP001303160"/>
    </source>
</evidence>
<evidence type="ECO:0000313" key="2">
    <source>
        <dbReference type="EMBL" id="KAK4199609.1"/>
    </source>
</evidence>
<feature type="region of interest" description="Disordered" evidence="1">
    <location>
        <begin position="244"/>
        <end position="279"/>
    </location>
</feature>
<feature type="compositionally biased region" description="Basic residues" evidence="1">
    <location>
        <begin position="262"/>
        <end position="272"/>
    </location>
</feature>
<dbReference type="PANTHER" id="PTHR39290">
    <property type="entry name" value="C3H1-TYPE DOMAIN-CONTAINING PROTEIN-RELATED"/>
    <property type="match status" value="1"/>
</dbReference>
<dbReference type="EMBL" id="MU863930">
    <property type="protein sequence ID" value="KAK4199609.1"/>
    <property type="molecule type" value="Genomic_DNA"/>
</dbReference>
<dbReference type="PANTHER" id="PTHR39290:SF6">
    <property type="entry name" value="S-ADENOSYL-L-METHIONINE-DEPENDENT METHYLTRANSFERASES SUPERFAMILY PROTEIN"/>
    <property type="match status" value="1"/>
</dbReference>
<evidence type="ECO:0000256" key="1">
    <source>
        <dbReference type="SAM" id="MobiDB-lite"/>
    </source>
</evidence>
<sequence>MPFKTSKPFICCVGNPSFDPAKGVDDHDTHQAALELSNEKNEFEGAIRTWFGLPEAGKDDYVYHAVASVTLPQVQRVVEMGGENGLHGWYDGQGDPSIPDDIQAYTSLFSPSTSPVSSLKSFTSNARKDSVRSWVAGNLTGKRYLHPSYPGLVIPKVKNIIGSVPLNPYCDFWSWSCRNLEWCGPVAEQGLKSHHVLPVLMHHFGCVVPSHEALGVIRDLALGGVGSNSNRGSTGVITNDIKNGDDDVDLMNGNDESEAGRSKKAKKKKNKKEKATTTAATEDFRCGTELETVAVDNMQSEWRVTWINDTNLTTDTAYLKSLPKDQHKDCILLLVYPITGPDGGNGSFTRELLEGCKGDVVVVAGTQNGNGYTSFGRGKGTMDSYMEARGGWEKVAQIPLPSFAGRDEGMFCNVRRRQQSNLPLDTR</sequence>
<name>A0AAN6XFJ1_9PEZI</name>
<dbReference type="Proteomes" id="UP001303160">
    <property type="component" value="Unassembled WGS sequence"/>
</dbReference>